<evidence type="ECO:0000259" key="8">
    <source>
        <dbReference type="SMART" id="SM00833"/>
    </source>
</evidence>
<dbReference type="Gene3D" id="3.40.50.300">
    <property type="entry name" value="P-loop containing nucleotide triphosphate hydrolases"/>
    <property type="match status" value="1"/>
</dbReference>
<feature type="domain" description="CobW C-terminal" evidence="8">
    <location>
        <begin position="226"/>
        <end position="319"/>
    </location>
</feature>
<proteinExistence type="inferred from homology"/>
<dbReference type="SMART" id="SM00833">
    <property type="entry name" value="CobW_C"/>
    <property type="match status" value="1"/>
</dbReference>
<accession>A0A967EZQ6</accession>
<sequence>MNKAAPNGARVPIVLIGGFLGAGKTSLINHLLVRANGRKLAVFVNDFGAINLDRDLIETEDESKISFRNGCVCCTLNDDFVRTITAFLQGNAAPDVIVVEISGVADPRQMGASLVALENAGIGRFDAHVYMLDAANFFDMGFEHREMIIEHAACADILVLNKSDLAESRAVIRLRDLISDATEAIPAIEADFGKVDEDLVFGPQISRRDDFCPTDAGARSDHAAAYTSFSVSTKGCIHRAAFENFAAMLPRFCFRAKGLVRFIEDPTTLLLFNLVSTRATLEKFGQKNVQPDNKCKFVMIAKESGEDLAWLESSLHSVFNGKTSRRDRSDAKTKTELGHDR</sequence>
<keyword evidence="10" id="KW-1185">Reference proteome</keyword>
<dbReference type="SUPFAM" id="SSF52540">
    <property type="entry name" value="P-loop containing nucleoside triphosphate hydrolases"/>
    <property type="match status" value="1"/>
</dbReference>
<feature type="region of interest" description="Disordered" evidence="7">
    <location>
        <begin position="322"/>
        <end position="341"/>
    </location>
</feature>
<dbReference type="RefSeq" id="WP_167226907.1">
    <property type="nucleotide sequence ID" value="NZ_JAAQPH010000013.1"/>
</dbReference>
<dbReference type="Pfam" id="PF07683">
    <property type="entry name" value="CobW_C"/>
    <property type="match status" value="1"/>
</dbReference>
<dbReference type="GO" id="GO:0005737">
    <property type="term" value="C:cytoplasm"/>
    <property type="evidence" value="ECO:0007669"/>
    <property type="project" value="TreeGrafter"/>
</dbReference>
<gene>
    <name evidence="9" type="ORF">HBA54_17410</name>
</gene>
<keyword evidence="1" id="KW-0547">Nucleotide-binding</keyword>
<reference evidence="9" key="1">
    <citation type="submission" date="2020-03" db="EMBL/GenBank/DDBJ databases">
        <title>Genome of Pelagibius litoralis DSM 21314T.</title>
        <authorList>
            <person name="Wang G."/>
        </authorList>
    </citation>
    <scope>NUCLEOTIDE SEQUENCE</scope>
    <source>
        <strain evidence="9">DSM 21314</strain>
    </source>
</reference>
<dbReference type="Pfam" id="PF02492">
    <property type="entry name" value="cobW"/>
    <property type="match status" value="1"/>
</dbReference>
<evidence type="ECO:0000256" key="4">
    <source>
        <dbReference type="ARBA" id="ARBA00034320"/>
    </source>
</evidence>
<dbReference type="EMBL" id="JAAQPH010000013">
    <property type="protein sequence ID" value="NIA70385.1"/>
    <property type="molecule type" value="Genomic_DNA"/>
</dbReference>
<dbReference type="Proteomes" id="UP000761264">
    <property type="component" value="Unassembled WGS sequence"/>
</dbReference>
<evidence type="ECO:0000256" key="7">
    <source>
        <dbReference type="SAM" id="MobiDB-lite"/>
    </source>
</evidence>
<dbReference type="AlphaFoldDB" id="A0A967EZQ6"/>
<evidence type="ECO:0000256" key="6">
    <source>
        <dbReference type="ARBA" id="ARBA00049117"/>
    </source>
</evidence>
<evidence type="ECO:0000313" key="9">
    <source>
        <dbReference type="EMBL" id="NIA70385.1"/>
    </source>
</evidence>
<dbReference type="InterPro" id="IPR011629">
    <property type="entry name" value="CobW-like_C"/>
</dbReference>
<evidence type="ECO:0000313" key="10">
    <source>
        <dbReference type="Proteomes" id="UP000761264"/>
    </source>
</evidence>
<evidence type="ECO:0000256" key="2">
    <source>
        <dbReference type="ARBA" id="ARBA00022801"/>
    </source>
</evidence>
<evidence type="ECO:0000256" key="3">
    <source>
        <dbReference type="ARBA" id="ARBA00023186"/>
    </source>
</evidence>
<dbReference type="InterPro" id="IPR027417">
    <property type="entry name" value="P-loop_NTPase"/>
</dbReference>
<keyword evidence="3" id="KW-0143">Chaperone</keyword>
<comment type="similarity">
    <text evidence="4">Belongs to the SIMIBI class G3E GTPase family. ZNG1 subfamily.</text>
</comment>
<dbReference type="PANTHER" id="PTHR13748:SF62">
    <property type="entry name" value="COBW DOMAIN-CONTAINING PROTEIN"/>
    <property type="match status" value="1"/>
</dbReference>
<dbReference type="SUPFAM" id="SSF90002">
    <property type="entry name" value="Hypothetical protein YjiA, C-terminal domain"/>
    <property type="match status" value="1"/>
</dbReference>
<protein>
    <recommendedName>
        <fullName evidence="8">CobW C-terminal domain-containing protein</fullName>
    </recommendedName>
</protein>
<keyword evidence="2" id="KW-0378">Hydrolase</keyword>
<evidence type="ECO:0000256" key="1">
    <source>
        <dbReference type="ARBA" id="ARBA00022741"/>
    </source>
</evidence>
<dbReference type="InterPro" id="IPR051316">
    <property type="entry name" value="Zinc-reg_GTPase_activator"/>
</dbReference>
<dbReference type="GO" id="GO:0000166">
    <property type="term" value="F:nucleotide binding"/>
    <property type="evidence" value="ECO:0007669"/>
    <property type="project" value="UniProtKB-KW"/>
</dbReference>
<comment type="catalytic activity">
    <reaction evidence="6">
        <text>GTP + H2O = GDP + phosphate + H(+)</text>
        <dbReference type="Rhea" id="RHEA:19669"/>
        <dbReference type="ChEBI" id="CHEBI:15377"/>
        <dbReference type="ChEBI" id="CHEBI:15378"/>
        <dbReference type="ChEBI" id="CHEBI:37565"/>
        <dbReference type="ChEBI" id="CHEBI:43474"/>
        <dbReference type="ChEBI" id="CHEBI:58189"/>
    </reaction>
    <physiologicalReaction direction="left-to-right" evidence="6">
        <dbReference type="Rhea" id="RHEA:19670"/>
    </physiologicalReaction>
</comment>
<name>A0A967EZQ6_9PROT</name>
<organism evidence="9 10">
    <name type="scientific">Pelagibius litoralis</name>
    <dbReference type="NCBI Taxonomy" id="374515"/>
    <lineage>
        <taxon>Bacteria</taxon>
        <taxon>Pseudomonadati</taxon>
        <taxon>Pseudomonadota</taxon>
        <taxon>Alphaproteobacteria</taxon>
        <taxon>Rhodospirillales</taxon>
        <taxon>Rhodovibrionaceae</taxon>
        <taxon>Pelagibius</taxon>
    </lineage>
</organism>
<dbReference type="PANTHER" id="PTHR13748">
    <property type="entry name" value="COBW-RELATED"/>
    <property type="match status" value="1"/>
</dbReference>
<dbReference type="InterPro" id="IPR036627">
    <property type="entry name" value="CobW-likC_sf"/>
</dbReference>
<dbReference type="GO" id="GO:0016787">
    <property type="term" value="F:hydrolase activity"/>
    <property type="evidence" value="ECO:0007669"/>
    <property type="project" value="UniProtKB-KW"/>
</dbReference>
<evidence type="ECO:0000256" key="5">
    <source>
        <dbReference type="ARBA" id="ARBA00045658"/>
    </source>
</evidence>
<dbReference type="CDD" id="cd03112">
    <property type="entry name" value="CobW-like"/>
    <property type="match status" value="1"/>
</dbReference>
<dbReference type="Gene3D" id="3.30.1220.10">
    <property type="entry name" value="CobW-like, C-terminal domain"/>
    <property type="match status" value="1"/>
</dbReference>
<comment type="caution">
    <text evidence="9">The sequence shown here is derived from an EMBL/GenBank/DDBJ whole genome shotgun (WGS) entry which is preliminary data.</text>
</comment>
<dbReference type="InterPro" id="IPR003495">
    <property type="entry name" value="CobW/HypB/UreG_nucleotide-bd"/>
</dbReference>
<feature type="compositionally biased region" description="Basic and acidic residues" evidence="7">
    <location>
        <begin position="324"/>
        <end position="341"/>
    </location>
</feature>
<comment type="function">
    <text evidence="5">Zinc chaperone that directly transfers zinc cofactor to target proteins, thereby activating them. Zinc is transferred from the CXCC motif in the GTPase domain to the zinc binding site in target proteins in a process requiring GTP hydrolysis.</text>
</comment>